<evidence type="ECO:0000313" key="2">
    <source>
        <dbReference type="Proteomes" id="UP000030585"/>
    </source>
</evidence>
<evidence type="ECO:0000313" key="1">
    <source>
        <dbReference type="EMBL" id="KGU54765.1"/>
    </source>
</evidence>
<gene>
    <name evidence="1" type="ORF">NY98_05350</name>
</gene>
<dbReference type="Proteomes" id="UP000030585">
    <property type="component" value="Unassembled WGS sequence"/>
</dbReference>
<dbReference type="EMBL" id="JSEY02000002">
    <property type="protein sequence ID" value="KGU54765.1"/>
    <property type="molecule type" value="Genomic_DNA"/>
</dbReference>
<protein>
    <submittedName>
        <fullName evidence="1">Uncharacterized protein</fullName>
    </submittedName>
</protein>
<accession>A0AB34QA23</accession>
<organism evidence="1 2">
    <name type="scientific">Xanthomonas citri pv. fuscans</name>
    <dbReference type="NCBI Taxonomy" id="366649"/>
    <lineage>
        <taxon>Bacteria</taxon>
        <taxon>Pseudomonadati</taxon>
        <taxon>Pseudomonadota</taxon>
        <taxon>Gammaproteobacteria</taxon>
        <taxon>Lysobacterales</taxon>
        <taxon>Lysobacteraceae</taxon>
        <taxon>Xanthomonas</taxon>
    </lineage>
</organism>
<dbReference type="AlphaFoldDB" id="A0AB34QA23"/>
<sequence length="88" mass="9848">MLCNGSLDTHEQTPTGAKRRWCACPFHPVLLRRTRDSVNELSGLTTRRAIYPGESPPLSPSMPDWQRHMDGLAELAMRQDAPAQQSTC</sequence>
<name>A0AB34QA23_XANCI</name>
<reference evidence="2" key="1">
    <citation type="submission" date="2015-04" db="EMBL/GenBank/DDBJ databases">
        <title>Genome sequencing of pathogens of bean.</title>
        <authorList>
            <person name="Harrison J."/>
            <person name="Aritua V."/>
            <person name="Sapp M."/>
            <person name="Smith J."/>
            <person name="Studholme D.J."/>
        </authorList>
    </citation>
    <scope>NUCLEOTIDE SEQUENCE [LARGE SCALE GENOMIC DNA]</scope>
    <source>
        <strain evidence="2">NCPPB 1058</strain>
    </source>
</reference>
<comment type="caution">
    <text evidence="1">The sequence shown here is derived from an EMBL/GenBank/DDBJ whole genome shotgun (WGS) entry which is preliminary data.</text>
</comment>
<proteinExistence type="predicted"/>